<dbReference type="Gene3D" id="3.50.50.60">
    <property type="entry name" value="FAD/NAD(P)-binding domain"/>
    <property type="match status" value="1"/>
</dbReference>
<keyword evidence="4 5" id="KW-0642">Proline metabolism</keyword>
<comment type="similarity">
    <text evidence="1 5">Belongs to the proline oxidase family.</text>
</comment>
<dbReference type="SUPFAM" id="SSF51905">
    <property type="entry name" value="FAD/NAD(P)-binding domain"/>
    <property type="match status" value="1"/>
</dbReference>
<dbReference type="Gene3D" id="3.30.9.10">
    <property type="entry name" value="D-Amino Acid Oxidase, subunit A, domain 2"/>
    <property type="match status" value="1"/>
</dbReference>
<dbReference type="HOGENOM" id="CLU_352319_0_0_1"/>
<dbReference type="PANTHER" id="PTHR13914:SF34">
    <property type="entry name" value="PROLINE DEHYDROGENASE"/>
    <property type="match status" value="1"/>
</dbReference>
<evidence type="ECO:0000256" key="5">
    <source>
        <dbReference type="RuleBase" id="RU364054"/>
    </source>
</evidence>
<sequence length="798" mass="88774">MAINKNEAVAILGAGAWGLSTALHLSNAGYTDITVFDQASEIPSPFSSAYDLNKIVRAEYEDNFYTKLALEAIRQWKTPFWGSNFHQVGYVLATSGAAPKKAVKHLQDALLSVKDHPVFAPGITMLNEPEDFKKVYWQFSGPMCGFQGYFNRLAGYAHSSNAMTDVHRHLVGKGVKFVLGSEKGRAVRLLYDDNESSGERRCTGFQVATGQIHHVRRTIVCLGAWAATLLPSLGSFVVAKCWSVAHVQLSERECDFLRGIPVLNVRDLGFFFEPDPTTKLLKLCPLGAGYINSDKGTGVSLPPTDLLQSPKDYIPLSDEQKLRRLLTETLPWLADRPFVDKKMCWFADTSDSEYCIDYVPGAGDSLVVMSGDSGHGFKMMPIVGQWAVKLLEDGRQVLSRWQWKESQGKGGKQWGDERIAHSQSAWLNPDRNPFLRAVVHPLVYKQFCAGRNRAEIGKTSSEIRRLGFSGVVLCYGREVQVEGDRFVGHDDKQVVAMDQEIDQWTEGNLATLDMIGEGDWLGIKYTGAGTQITKALMNGEKAPVKFVEAMEKICHRAAAKGCRIWIDAEQQALQTAIDQWTFELMRRHNRPGSQALIYNTIQAYLKASRDKVQAQLQLAQQQGWRLGIKLVRGAYINNDNREAIHDTKADTDASYNGIVEDLLCGKFPAMANQESVELDLLLAGHNANTIRGAARLASDLAAESKLKVIPEFGQLQGMADDIGCELLQMADNIKRGSSLPLGNAYVPKVYKCLTWGSIQECMQYLTRRLVENRGAADRMKVGAAEFRKELLRRIGMRH</sequence>
<reference evidence="8 9" key="1">
    <citation type="submission" date="2015-01" db="EMBL/GenBank/DDBJ databases">
        <title>The Genome Sequence of Cladophialophora immunda CBS83496.</title>
        <authorList>
            <consortium name="The Broad Institute Genomics Platform"/>
            <person name="Cuomo C."/>
            <person name="de Hoog S."/>
            <person name="Gorbushina A."/>
            <person name="Stielow B."/>
            <person name="Teixiera M."/>
            <person name="Abouelleil A."/>
            <person name="Chapman S.B."/>
            <person name="Priest M."/>
            <person name="Young S.K."/>
            <person name="Wortman J."/>
            <person name="Nusbaum C."/>
            <person name="Birren B."/>
        </authorList>
    </citation>
    <scope>NUCLEOTIDE SEQUENCE [LARGE SCALE GENOMIC DNA]</scope>
    <source>
        <strain evidence="8 9">CBS 83496</strain>
    </source>
</reference>
<dbReference type="GO" id="GO:0005739">
    <property type="term" value="C:mitochondrion"/>
    <property type="evidence" value="ECO:0007669"/>
    <property type="project" value="TreeGrafter"/>
</dbReference>
<evidence type="ECO:0000259" key="6">
    <source>
        <dbReference type="Pfam" id="PF01266"/>
    </source>
</evidence>
<dbReference type="OrthoDB" id="2219495at2759"/>
<dbReference type="Pfam" id="PF01266">
    <property type="entry name" value="DAO"/>
    <property type="match status" value="1"/>
</dbReference>
<evidence type="ECO:0000313" key="8">
    <source>
        <dbReference type="EMBL" id="KIW35670.1"/>
    </source>
</evidence>
<dbReference type="InterPro" id="IPR029041">
    <property type="entry name" value="FAD-linked_oxidoreductase-like"/>
</dbReference>
<dbReference type="EMBL" id="KN847040">
    <property type="protein sequence ID" value="KIW35670.1"/>
    <property type="molecule type" value="Genomic_DNA"/>
</dbReference>
<protein>
    <recommendedName>
        <fullName evidence="2 5">Proline dehydrogenase</fullName>
        <ecNumber evidence="2 5">1.5.5.2</ecNumber>
    </recommendedName>
</protein>
<comment type="catalytic activity">
    <reaction evidence="5">
        <text>L-proline + a quinone = (S)-1-pyrroline-5-carboxylate + a quinol + H(+)</text>
        <dbReference type="Rhea" id="RHEA:23784"/>
        <dbReference type="ChEBI" id="CHEBI:15378"/>
        <dbReference type="ChEBI" id="CHEBI:17388"/>
        <dbReference type="ChEBI" id="CHEBI:24646"/>
        <dbReference type="ChEBI" id="CHEBI:60039"/>
        <dbReference type="ChEBI" id="CHEBI:132124"/>
        <dbReference type="EC" id="1.5.5.2"/>
    </reaction>
</comment>
<organism evidence="8 9">
    <name type="scientific">Cladophialophora immunda</name>
    <dbReference type="NCBI Taxonomy" id="569365"/>
    <lineage>
        <taxon>Eukaryota</taxon>
        <taxon>Fungi</taxon>
        <taxon>Dikarya</taxon>
        <taxon>Ascomycota</taxon>
        <taxon>Pezizomycotina</taxon>
        <taxon>Eurotiomycetes</taxon>
        <taxon>Chaetothyriomycetidae</taxon>
        <taxon>Chaetothyriales</taxon>
        <taxon>Herpotrichiellaceae</taxon>
        <taxon>Cladophialophora</taxon>
    </lineage>
</organism>
<proteinExistence type="inferred from homology"/>
<dbReference type="GO" id="GO:0010133">
    <property type="term" value="P:L-proline catabolic process to L-glutamate"/>
    <property type="evidence" value="ECO:0007669"/>
    <property type="project" value="TreeGrafter"/>
</dbReference>
<feature type="domain" description="Proline dehydrogenase" evidence="7">
    <location>
        <begin position="499"/>
        <end position="780"/>
    </location>
</feature>
<evidence type="ECO:0000256" key="1">
    <source>
        <dbReference type="ARBA" id="ARBA00005869"/>
    </source>
</evidence>
<dbReference type="VEuPathDB" id="FungiDB:PV07_02355"/>
<dbReference type="GO" id="GO:0004657">
    <property type="term" value="F:proline dehydrogenase activity"/>
    <property type="evidence" value="ECO:0007669"/>
    <property type="project" value="UniProtKB-EC"/>
</dbReference>
<dbReference type="SUPFAM" id="SSF51730">
    <property type="entry name" value="FAD-linked oxidoreductase"/>
    <property type="match status" value="1"/>
</dbReference>
<dbReference type="Pfam" id="PF01619">
    <property type="entry name" value="Pro_dh"/>
    <property type="match status" value="1"/>
</dbReference>
<name>A0A0D2D0B8_9EURO</name>
<evidence type="ECO:0000256" key="2">
    <source>
        <dbReference type="ARBA" id="ARBA00012695"/>
    </source>
</evidence>
<keyword evidence="5" id="KW-0285">Flavoprotein</keyword>
<dbReference type="RefSeq" id="XP_016255886.1">
    <property type="nucleotide sequence ID" value="XM_016388958.1"/>
</dbReference>
<evidence type="ECO:0000256" key="3">
    <source>
        <dbReference type="ARBA" id="ARBA00023002"/>
    </source>
</evidence>
<evidence type="ECO:0000256" key="4">
    <source>
        <dbReference type="ARBA" id="ARBA00023062"/>
    </source>
</evidence>
<dbReference type="InterPro" id="IPR002872">
    <property type="entry name" value="Proline_DH_dom"/>
</dbReference>
<dbReference type="EC" id="1.5.5.2" evidence="2 5"/>
<keyword evidence="5" id="KW-0274">FAD</keyword>
<dbReference type="AlphaFoldDB" id="A0A0D2D0B8"/>
<evidence type="ECO:0000259" key="7">
    <source>
        <dbReference type="Pfam" id="PF01619"/>
    </source>
</evidence>
<comment type="cofactor">
    <cofactor evidence="5">
        <name>FAD</name>
        <dbReference type="ChEBI" id="CHEBI:57692"/>
    </cofactor>
</comment>
<evidence type="ECO:0000313" key="9">
    <source>
        <dbReference type="Proteomes" id="UP000054466"/>
    </source>
</evidence>
<dbReference type="Gene3D" id="3.20.20.220">
    <property type="match status" value="1"/>
</dbReference>
<dbReference type="Proteomes" id="UP000054466">
    <property type="component" value="Unassembled WGS sequence"/>
</dbReference>
<accession>A0A0D2D0B8</accession>
<dbReference type="InterPro" id="IPR006076">
    <property type="entry name" value="FAD-dep_OxRdtase"/>
</dbReference>
<keyword evidence="9" id="KW-1185">Reference proteome</keyword>
<feature type="domain" description="FAD dependent oxidoreductase" evidence="6">
    <location>
        <begin position="9"/>
        <end position="389"/>
    </location>
</feature>
<dbReference type="GO" id="GO:0071949">
    <property type="term" value="F:FAD binding"/>
    <property type="evidence" value="ECO:0007669"/>
    <property type="project" value="TreeGrafter"/>
</dbReference>
<dbReference type="STRING" id="569365.A0A0D2D0B8"/>
<dbReference type="GeneID" id="27341549"/>
<gene>
    <name evidence="8" type="ORF">PV07_02355</name>
</gene>
<dbReference type="InterPro" id="IPR015659">
    <property type="entry name" value="Proline_oxidase"/>
</dbReference>
<dbReference type="PANTHER" id="PTHR13914">
    <property type="entry name" value="PROLINE OXIDASE"/>
    <property type="match status" value="1"/>
</dbReference>
<comment type="function">
    <text evidence="5">Converts proline to delta-1-pyrroline-5-carboxylate.</text>
</comment>
<dbReference type="InterPro" id="IPR036188">
    <property type="entry name" value="FAD/NAD-bd_sf"/>
</dbReference>
<keyword evidence="3 5" id="KW-0560">Oxidoreductase</keyword>